<keyword evidence="3" id="KW-1185">Reference proteome</keyword>
<feature type="compositionally biased region" description="Acidic residues" evidence="1">
    <location>
        <begin position="26"/>
        <end position="36"/>
    </location>
</feature>
<evidence type="ECO:0000313" key="3">
    <source>
        <dbReference type="Proteomes" id="UP000027222"/>
    </source>
</evidence>
<dbReference type="InterPro" id="IPR041078">
    <property type="entry name" value="Plavaka"/>
</dbReference>
<proteinExistence type="predicted"/>
<dbReference type="EMBL" id="KL142431">
    <property type="protein sequence ID" value="KDR65883.1"/>
    <property type="molecule type" value="Genomic_DNA"/>
</dbReference>
<sequence length="916" mass="104531">MSATGPGLDEEEGSDDSFGPGVGPGDPDELEEDEPAEPPAREAISVLDPLQFAAPDANIVAERVHTLDDIMIVSHPSSGSVAAKFFAFEDYCSFKFDDGEPENGTGSDSMLLPESVRSKQPWRPFRTRSDFEVAEVMLSAHMNQKQIEATIQLFNRVKGEGPGITGSDFTLVNAADLLLIWDQARQAHGSAFQKCSLKIPYKNRELEYTVWLLPLWDWCTELLLDTSLIYKFHWDAERIYKYNDEGKFERIIDEPWTADSWWNFQNTISGSAKPLCIIIYADKTRLSSFGTEKGYPVLARCANLPISIRNGNGVGGARLVGWLPIPEELASETKKPGFINHKREIWHEAVSQIFKSIEAFTEFGTSLECADGVTRIIYPHILILSADYEEQVDMALVRGVKANYPCPICLVHKGELSNLSQTFELRTAAEMQVIWSAAQQMNATQRDEYLRGYGLRDVENTFWKLKYTDVHAALSWDRLHAYHSGIYRFHILQQLRDYVLESLDNKREAEVDIDFALAEMPRWPGLNHFKSLASMGQFADGTKFEDHAKLIIFASQHVLTPERSPSGFSLLKIIRSYLELDMFASLTLQSESTLEMGRQELLRFDACLTEYKQHNPEKDWNAPKLHTHQHIFRDIMSKGVTRNYNTKPNEKMNGPLKTYYQRHTNFKNVASQILKVGMNDVIATIIRNNIGIFDELEDSSSEDEAEAETLQRVTHGSRMPTVSIEHLENENARDAAFQNFRRKVNKFLANRFNREQVIIGRDHEITPFRFLKARYASEANWALCADILRANPNFHNRPRYDFALIKVGENEAIFAQLIAIFDLDYASQRIPMALILPFDQPRGPESRIRHTTLRLTRLRPRARKDALLIDTNTIIRGGLIVPDRGSRYGESFVVDFTDEDIWLRMKSTKLVIRADI</sequence>
<dbReference type="HOGENOM" id="CLU_009122_0_0_1"/>
<accession>A0A067SGK9</accession>
<dbReference type="AlphaFoldDB" id="A0A067SGK9"/>
<protein>
    <submittedName>
        <fullName evidence="2">Uncharacterized protein</fullName>
    </submittedName>
</protein>
<evidence type="ECO:0000256" key="1">
    <source>
        <dbReference type="SAM" id="MobiDB-lite"/>
    </source>
</evidence>
<evidence type="ECO:0000313" key="2">
    <source>
        <dbReference type="EMBL" id="KDR65883.1"/>
    </source>
</evidence>
<organism evidence="2 3">
    <name type="scientific">Galerina marginata (strain CBS 339.88)</name>
    <dbReference type="NCBI Taxonomy" id="685588"/>
    <lineage>
        <taxon>Eukaryota</taxon>
        <taxon>Fungi</taxon>
        <taxon>Dikarya</taxon>
        <taxon>Basidiomycota</taxon>
        <taxon>Agaricomycotina</taxon>
        <taxon>Agaricomycetes</taxon>
        <taxon>Agaricomycetidae</taxon>
        <taxon>Agaricales</taxon>
        <taxon>Agaricineae</taxon>
        <taxon>Strophariaceae</taxon>
        <taxon>Galerina</taxon>
    </lineage>
</organism>
<feature type="region of interest" description="Disordered" evidence="1">
    <location>
        <begin position="1"/>
        <end position="40"/>
    </location>
</feature>
<gene>
    <name evidence="2" type="ORF">GALMADRAFT_81379</name>
</gene>
<dbReference type="Pfam" id="PF18759">
    <property type="entry name" value="Plavaka"/>
    <property type="match status" value="1"/>
</dbReference>
<name>A0A067SGK9_GALM3</name>
<reference evidence="3" key="1">
    <citation type="journal article" date="2014" name="Proc. Natl. Acad. Sci. U.S.A.">
        <title>Extensive sampling of basidiomycete genomes demonstrates inadequacy of the white-rot/brown-rot paradigm for wood decay fungi.</title>
        <authorList>
            <person name="Riley R."/>
            <person name="Salamov A.A."/>
            <person name="Brown D.W."/>
            <person name="Nagy L.G."/>
            <person name="Floudas D."/>
            <person name="Held B.W."/>
            <person name="Levasseur A."/>
            <person name="Lombard V."/>
            <person name="Morin E."/>
            <person name="Otillar R."/>
            <person name="Lindquist E.A."/>
            <person name="Sun H."/>
            <person name="LaButti K.M."/>
            <person name="Schmutz J."/>
            <person name="Jabbour D."/>
            <person name="Luo H."/>
            <person name="Baker S.E."/>
            <person name="Pisabarro A.G."/>
            <person name="Walton J.D."/>
            <person name="Blanchette R.A."/>
            <person name="Henrissat B."/>
            <person name="Martin F."/>
            <person name="Cullen D."/>
            <person name="Hibbett D.S."/>
            <person name="Grigoriev I.V."/>
        </authorList>
    </citation>
    <scope>NUCLEOTIDE SEQUENCE [LARGE SCALE GENOMIC DNA]</scope>
    <source>
        <strain evidence="3">CBS 339.88</strain>
    </source>
</reference>
<dbReference type="Proteomes" id="UP000027222">
    <property type="component" value="Unassembled WGS sequence"/>
</dbReference>
<dbReference type="OrthoDB" id="3239511at2759"/>